<accession>A0ABR1BP17</accession>
<name>A0ABR1BP17_NECAM</name>
<evidence type="ECO:0000313" key="2">
    <source>
        <dbReference type="Proteomes" id="UP001303046"/>
    </source>
</evidence>
<sequence length="100" mass="11917">MPLRILLLVRNRLRQVWYQFIDTGKTKNLVDRFLRQLGRNGRNHPSLHNLRSRVLHLKSVPQQINVIIWNLWWNEDATDFACDQAASALIRRTSAVVYYF</sequence>
<dbReference type="Proteomes" id="UP001303046">
    <property type="component" value="Unassembled WGS sequence"/>
</dbReference>
<comment type="caution">
    <text evidence="1">The sequence shown here is derived from an EMBL/GenBank/DDBJ whole genome shotgun (WGS) entry which is preliminary data.</text>
</comment>
<keyword evidence="2" id="KW-1185">Reference proteome</keyword>
<protein>
    <submittedName>
        <fullName evidence="1">Uncharacterized protein</fullName>
    </submittedName>
</protein>
<proteinExistence type="predicted"/>
<organism evidence="1 2">
    <name type="scientific">Necator americanus</name>
    <name type="common">Human hookworm</name>
    <dbReference type="NCBI Taxonomy" id="51031"/>
    <lineage>
        <taxon>Eukaryota</taxon>
        <taxon>Metazoa</taxon>
        <taxon>Ecdysozoa</taxon>
        <taxon>Nematoda</taxon>
        <taxon>Chromadorea</taxon>
        <taxon>Rhabditida</taxon>
        <taxon>Rhabditina</taxon>
        <taxon>Rhabditomorpha</taxon>
        <taxon>Strongyloidea</taxon>
        <taxon>Ancylostomatidae</taxon>
        <taxon>Bunostominae</taxon>
        <taxon>Necator</taxon>
    </lineage>
</organism>
<reference evidence="1 2" key="1">
    <citation type="submission" date="2023-08" db="EMBL/GenBank/DDBJ databases">
        <title>A Necator americanus chromosomal reference genome.</title>
        <authorList>
            <person name="Ilik V."/>
            <person name="Petrzelkova K.J."/>
            <person name="Pardy F."/>
            <person name="Fuh T."/>
            <person name="Niatou-Singa F.S."/>
            <person name="Gouil Q."/>
            <person name="Baker L."/>
            <person name="Ritchie M.E."/>
            <person name="Jex A.R."/>
            <person name="Gazzola D."/>
            <person name="Li H."/>
            <person name="Toshio Fujiwara R."/>
            <person name="Zhan B."/>
            <person name="Aroian R.V."/>
            <person name="Pafco B."/>
            <person name="Schwarz E.M."/>
        </authorList>
    </citation>
    <scope>NUCLEOTIDE SEQUENCE [LARGE SCALE GENOMIC DNA]</scope>
    <source>
        <strain evidence="1 2">Aroian</strain>
        <tissue evidence="1">Whole animal</tissue>
    </source>
</reference>
<evidence type="ECO:0000313" key="1">
    <source>
        <dbReference type="EMBL" id="KAK6727630.1"/>
    </source>
</evidence>
<gene>
    <name evidence="1" type="primary">Necator_chrI.g1492</name>
    <name evidence="1" type="ORF">RB195_005366</name>
</gene>
<dbReference type="EMBL" id="JAVFWL010000001">
    <property type="protein sequence ID" value="KAK6727630.1"/>
    <property type="molecule type" value="Genomic_DNA"/>
</dbReference>